<name>A0A5N6ZDZ9_9EURO</name>
<dbReference type="InterPro" id="IPR051609">
    <property type="entry name" value="NmrA/Isoflavone_reductase-like"/>
</dbReference>
<dbReference type="OrthoDB" id="10000533at2759"/>
<evidence type="ECO:0000313" key="5">
    <source>
        <dbReference type="EMBL" id="KAE8355884.1"/>
    </source>
</evidence>
<evidence type="ECO:0000313" key="6">
    <source>
        <dbReference type="Proteomes" id="UP000327118"/>
    </source>
</evidence>
<dbReference type="PANTHER" id="PTHR47706">
    <property type="entry name" value="NMRA-LIKE FAMILY PROTEIN"/>
    <property type="match status" value="1"/>
</dbReference>
<dbReference type="Proteomes" id="UP000327118">
    <property type="component" value="Unassembled WGS sequence"/>
</dbReference>
<organism evidence="5 6">
    <name type="scientific">Aspergillus coremiiformis</name>
    <dbReference type="NCBI Taxonomy" id="138285"/>
    <lineage>
        <taxon>Eukaryota</taxon>
        <taxon>Fungi</taxon>
        <taxon>Dikarya</taxon>
        <taxon>Ascomycota</taxon>
        <taxon>Pezizomycotina</taxon>
        <taxon>Eurotiomycetes</taxon>
        <taxon>Eurotiomycetidae</taxon>
        <taxon>Eurotiales</taxon>
        <taxon>Aspergillaceae</taxon>
        <taxon>Aspergillus</taxon>
        <taxon>Aspergillus subgen. Circumdati</taxon>
    </lineage>
</organism>
<dbReference type="Gene3D" id="3.40.50.720">
    <property type="entry name" value="NAD(P)-binding Rossmann-like Domain"/>
    <property type="match status" value="1"/>
</dbReference>
<keyword evidence="6" id="KW-1185">Reference proteome</keyword>
<dbReference type="Pfam" id="PF05368">
    <property type="entry name" value="NmrA"/>
    <property type="match status" value="1"/>
</dbReference>
<dbReference type="InterPro" id="IPR036291">
    <property type="entry name" value="NAD(P)-bd_dom_sf"/>
</dbReference>
<evidence type="ECO:0000256" key="1">
    <source>
        <dbReference type="ARBA" id="ARBA00005725"/>
    </source>
</evidence>
<comment type="similarity">
    <text evidence="1">Belongs to the NmrA-type oxidoreductase family. Isoflavone reductase subfamily.</text>
</comment>
<sequence length="313" mass="34791">MTVVAVAGGTGGLGRAIVETLRDLQKHEILVLTRKVNPIFEAEVGVRTVAVDYTSVDSLKTSLEDNKVHTVICTLNVMENGDPQLNCIQAADLSKSTKRFIPANFGVPHKNEHVIDSFPNAIIKRQANAALEKSSLEYTNIYNGLFMDYYGMPHIKSYLQPTSMAIDIPSRTAAIPGSGDVPLVLTYTFDVARFVGALLGQEKWDVESYVIGDRVTWNQLLQIAEEVTETKFNTTYDSVEKLKRGEMTLLPSHLPVRALFQDGQLETVLSAFGLWFNDGAYNLTADRTLNDTFPEIKTRKVRDFLQEAWGASK</sequence>
<dbReference type="Gene3D" id="3.90.25.10">
    <property type="entry name" value="UDP-galactose 4-epimerase, domain 1"/>
    <property type="match status" value="1"/>
</dbReference>
<dbReference type="GO" id="GO:0016491">
    <property type="term" value="F:oxidoreductase activity"/>
    <property type="evidence" value="ECO:0007669"/>
    <property type="project" value="UniProtKB-KW"/>
</dbReference>
<dbReference type="InterPro" id="IPR008030">
    <property type="entry name" value="NmrA-like"/>
</dbReference>
<keyword evidence="2" id="KW-0521">NADP</keyword>
<dbReference type="SUPFAM" id="SSF51735">
    <property type="entry name" value="NAD(P)-binding Rossmann-fold domains"/>
    <property type="match status" value="1"/>
</dbReference>
<reference evidence="6" key="1">
    <citation type="submission" date="2019-04" db="EMBL/GenBank/DDBJ databases">
        <title>Friends and foes A comparative genomics studyof 23 Aspergillus species from section Flavi.</title>
        <authorList>
            <consortium name="DOE Joint Genome Institute"/>
            <person name="Kjaerbolling I."/>
            <person name="Vesth T."/>
            <person name="Frisvad J.C."/>
            <person name="Nybo J.L."/>
            <person name="Theobald S."/>
            <person name="Kildgaard S."/>
            <person name="Isbrandt T."/>
            <person name="Kuo A."/>
            <person name="Sato A."/>
            <person name="Lyhne E.K."/>
            <person name="Kogle M.E."/>
            <person name="Wiebenga A."/>
            <person name="Kun R.S."/>
            <person name="Lubbers R.J."/>
            <person name="Makela M.R."/>
            <person name="Barry K."/>
            <person name="Chovatia M."/>
            <person name="Clum A."/>
            <person name="Daum C."/>
            <person name="Haridas S."/>
            <person name="He G."/>
            <person name="LaButti K."/>
            <person name="Lipzen A."/>
            <person name="Mondo S."/>
            <person name="Riley R."/>
            <person name="Salamov A."/>
            <person name="Simmons B.A."/>
            <person name="Magnuson J.K."/>
            <person name="Henrissat B."/>
            <person name="Mortensen U.H."/>
            <person name="Larsen T.O."/>
            <person name="Devries R.P."/>
            <person name="Grigoriev I.V."/>
            <person name="Machida M."/>
            <person name="Baker S.E."/>
            <person name="Andersen M.R."/>
        </authorList>
    </citation>
    <scope>NUCLEOTIDE SEQUENCE [LARGE SCALE GENOMIC DNA]</scope>
    <source>
        <strain evidence="6">CBS 553.77</strain>
    </source>
</reference>
<proteinExistence type="inferred from homology"/>
<keyword evidence="3" id="KW-0560">Oxidoreductase</keyword>
<protein>
    <submittedName>
        <fullName evidence="5">NAD(P)-binding protein</fullName>
    </submittedName>
</protein>
<dbReference type="AlphaFoldDB" id="A0A5N6ZDZ9"/>
<gene>
    <name evidence="5" type="ORF">BDV28DRAFT_128059</name>
</gene>
<accession>A0A5N6ZDZ9</accession>
<evidence type="ECO:0000256" key="2">
    <source>
        <dbReference type="ARBA" id="ARBA00022857"/>
    </source>
</evidence>
<evidence type="ECO:0000256" key="3">
    <source>
        <dbReference type="ARBA" id="ARBA00023002"/>
    </source>
</evidence>
<feature type="domain" description="NmrA-like" evidence="4">
    <location>
        <begin position="3"/>
        <end position="243"/>
    </location>
</feature>
<dbReference type="PANTHER" id="PTHR47706:SF4">
    <property type="entry name" value="NMRA-LIKE DOMAIN-CONTAINING PROTEIN"/>
    <property type="match status" value="1"/>
</dbReference>
<evidence type="ECO:0000259" key="4">
    <source>
        <dbReference type="Pfam" id="PF05368"/>
    </source>
</evidence>
<dbReference type="EMBL" id="ML739045">
    <property type="protein sequence ID" value="KAE8355884.1"/>
    <property type="molecule type" value="Genomic_DNA"/>
</dbReference>